<reference evidence="2 3" key="1">
    <citation type="submission" date="2016-10" db="EMBL/GenBank/DDBJ databases">
        <authorList>
            <person name="de Groot N.N."/>
        </authorList>
    </citation>
    <scope>NUCLEOTIDE SEQUENCE [LARGE SCALE GENOMIC DNA]</scope>
    <source>
        <strain evidence="2 3">DSM 26000</strain>
    </source>
</reference>
<keyword evidence="1" id="KW-0812">Transmembrane</keyword>
<name>A0A1I3F1Y2_9FLAO</name>
<keyword evidence="3" id="KW-1185">Reference proteome</keyword>
<dbReference type="OrthoDB" id="9838949at2"/>
<evidence type="ECO:0000313" key="3">
    <source>
        <dbReference type="Proteomes" id="UP000198931"/>
    </source>
</evidence>
<feature type="transmembrane region" description="Helical" evidence="1">
    <location>
        <begin position="125"/>
        <end position="142"/>
    </location>
</feature>
<dbReference type="RefSeq" id="WP_143093354.1">
    <property type="nucleotide sequence ID" value="NZ_FOQT01000002.1"/>
</dbReference>
<accession>A0A1I3F1Y2</accession>
<dbReference type="STRING" id="1125876.SAMN05443292_1075"/>
<evidence type="ECO:0000256" key="1">
    <source>
        <dbReference type="SAM" id="Phobius"/>
    </source>
</evidence>
<evidence type="ECO:0000313" key="2">
    <source>
        <dbReference type="EMBL" id="SFI04791.1"/>
    </source>
</evidence>
<dbReference type="EMBL" id="FOQT01000002">
    <property type="protein sequence ID" value="SFI04791.1"/>
    <property type="molecule type" value="Genomic_DNA"/>
</dbReference>
<dbReference type="Proteomes" id="UP000198931">
    <property type="component" value="Unassembled WGS sequence"/>
</dbReference>
<sequence length="178" mass="20750">MPNSDILEFLFSTASAIVATLTGLIGAFSTFQLQNISNEISFLKGFVLEKKPDNNKTLTEYIKGEDYHLLEKIYDRNLEGIQIMENVIAKHNLHLQLNEFSFDLQNIRNNQLKYSHIKKLTIKNFSLSVVFVMLSLALLIFTNNILSFHFFWIFISTYFVLIGIMLYQFKKQIKQLIK</sequence>
<feature type="transmembrane region" description="Helical" evidence="1">
    <location>
        <begin position="6"/>
        <end position="28"/>
    </location>
</feature>
<dbReference type="AlphaFoldDB" id="A0A1I3F1Y2"/>
<keyword evidence="1" id="KW-1133">Transmembrane helix</keyword>
<feature type="transmembrane region" description="Helical" evidence="1">
    <location>
        <begin position="148"/>
        <end position="169"/>
    </location>
</feature>
<gene>
    <name evidence="2" type="ORF">SAMN05443292_1075</name>
</gene>
<proteinExistence type="predicted"/>
<keyword evidence="1" id="KW-0472">Membrane</keyword>
<protein>
    <submittedName>
        <fullName evidence="2">Uncharacterized protein</fullName>
    </submittedName>
</protein>
<organism evidence="2 3">
    <name type="scientific">Halpernia frigidisoli</name>
    <dbReference type="NCBI Taxonomy" id="1125876"/>
    <lineage>
        <taxon>Bacteria</taxon>
        <taxon>Pseudomonadati</taxon>
        <taxon>Bacteroidota</taxon>
        <taxon>Flavobacteriia</taxon>
        <taxon>Flavobacteriales</taxon>
        <taxon>Weeksellaceae</taxon>
        <taxon>Chryseobacterium group</taxon>
        <taxon>Halpernia</taxon>
    </lineage>
</organism>